<dbReference type="AlphaFoldDB" id="A0A9D1I7T2"/>
<keyword evidence="1" id="KW-0378">Hydrolase</keyword>
<protein>
    <submittedName>
        <fullName evidence="6">Discoidin domain-containing protein</fullName>
    </submittedName>
</protein>
<reference evidence="6" key="1">
    <citation type="submission" date="2020-10" db="EMBL/GenBank/DDBJ databases">
        <authorList>
            <person name="Gilroy R."/>
        </authorList>
    </citation>
    <scope>NUCLEOTIDE SEQUENCE</scope>
    <source>
        <strain evidence="6">CHK195-4489</strain>
    </source>
</reference>
<dbReference type="GO" id="GO:0016798">
    <property type="term" value="F:hydrolase activity, acting on glycosyl bonds"/>
    <property type="evidence" value="ECO:0007669"/>
    <property type="project" value="UniProtKB-KW"/>
</dbReference>
<evidence type="ECO:0000256" key="4">
    <source>
        <dbReference type="SAM" id="SignalP"/>
    </source>
</evidence>
<keyword evidence="3" id="KW-0472">Membrane</keyword>
<evidence type="ECO:0000259" key="5">
    <source>
        <dbReference type="PROSITE" id="PS50022"/>
    </source>
</evidence>
<name>A0A9D1I7T2_9CLOT</name>
<feature type="signal peptide" evidence="4">
    <location>
        <begin position="1"/>
        <end position="26"/>
    </location>
</feature>
<dbReference type="InterPro" id="IPR008979">
    <property type="entry name" value="Galactose-bd-like_sf"/>
</dbReference>
<dbReference type="Proteomes" id="UP000824089">
    <property type="component" value="Unassembled WGS sequence"/>
</dbReference>
<dbReference type="Gene3D" id="2.60.120.260">
    <property type="entry name" value="Galactose-binding domain-like"/>
    <property type="match status" value="1"/>
</dbReference>
<dbReference type="Pfam" id="PF00754">
    <property type="entry name" value="F5_F8_type_C"/>
    <property type="match status" value="1"/>
</dbReference>
<keyword evidence="3" id="KW-0812">Transmembrane</keyword>
<accession>A0A9D1I7T2</accession>
<evidence type="ECO:0000256" key="3">
    <source>
        <dbReference type="SAM" id="Phobius"/>
    </source>
</evidence>
<gene>
    <name evidence="6" type="ORF">IAD50_06070</name>
</gene>
<feature type="chain" id="PRO_5038910480" evidence="4">
    <location>
        <begin position="27"/>
        <end position="257"/>
    </location>
</feature>
<dbReference type="SUPFAM" id="SSF49785">
    <property type="entry name" value="Galactose-binding domain-like"/>
    <property type="match status" value="1"/>
</dbReference>
<feature type="region of interest" description="Disordered" evidence="2">
    <location>
        <begin position="196"/>
        <end position="228"/>
    </location>
</feature>
<evidence type="ECO:0000313" key="6">
    <source>
        <dbReference type="EMBL" id="HIU29848.1"/>
    </source>
</evidence>
<comment type="caution">
    <text evidence="6">The sequence shown here is derived from an EMBL/GenBank/DDBJ whole genome shotgun (WGS) entry which is preliminary data.</text>
</comment>
<dbReference type="EMBL" id="DVMM01000127">
    <property type="protein sequence ID" value="HIU29848.1"/>
    <property type="molecule type" value="Genomic_DNA"/>
</dbReference>
<sequence>MKKGKKSLILLCIACIMALTLLPVCAEESSAIAIQSLEVTKEGFDGEVTPYTDNTDVTFEFAYAYDNDPATRMSILCSDAAPWGKLSPESPLSLVADLGQSYLLDRIDVTWLTNANKRAYQYDVLVSTDGTEYTEVVSRSGDSWQDNNLGEVEGALNTVSDSLSEQVEARYVKIEVSGVTDNSFCAIYEICAFGTESTSEDPGTSDPGEQEDPAEPENPNTPEPPVNTGDANLIICAAAVLLLGAFGIRFGKARRNS</sequence>
<dbReference type="InterPro" id="IPR000421">
    <property type="entry name" value="FA58C"/>
</dbReference>
<dbReference type="PROSITE" id="PS50022">
    <property type="entry name" value="FA58C_3"/>
    <property type="match status" value="1"/>
</dbReference>
<evidence type="ECO:0000313" key="7">
    <source>
        <dbReference type="Proteomes" id="UP000824089"/>
    </source>
</evidence>
<keyword evidence="3" id="KW-1133">Transmembrane helix</keyword>
<reference evidence="6" key="2">
    <citation type="journal article" date="2021" name="PeerJ">
        <title>Extensive microbial diversity within the chicken gut microbiome revealed by metagenomics and culture.</title>
        <authorList>
            <person name="Gilroy R."/>
            <person name="Ravi A."/>
            <person name="Getino M."/>
            <person name="Pursley I."/>
            <person name="Horton D.L."/>
            <person name="Alikhan N.F."/>
            <person name="Baker D."/>
            <person name="Gharbi K."/>
            <person name="Hall N."/>
            <person name="Watson M."/>
            <person name="Adriaenssens E.M."/>
            <person name="Foster-Nyarko E."/>
            <person name="Jarju S."/>
            <person name="Secka A."/>
            <person name="Antonio M."/>
            <person name="Oren A."/>
            <person name="Chaudhuri R.R."/>
            <person name="La Ragione R."/>
            <person name="Hildebrand F."/>
            <person name="Pallen M.J."/>
        </authorList>
    </citation>
    <scope>NUCLEOTIDE SEQUENCE</scope>
    <source>
        <strain evidence="6">CHK195-4489</strain>
    </source>
</reference>
<feature type="transmembrane region" description="Helical" evidence="3">
    <location>
        <begin position="231"/>
        <end position="251"/>
    </location>
</feature>
<evidence type="ECO:0000256" key="2">
    <source>
        <dbReference type="SAM" id="MobiDB-lite"/>
    </source>
</evidence>
<proteinExistence type="predicted"/>
<keyword evidence="1" id="KW-0326">Glycosidase</keyword>
<keyword evidence="4" id="KW-0732">Signal</keyword>
<organism evidence="6 7">
    <name type="scientific">Candidatus Egerieisoma faecipullorum</name>
    <dbReference type="NCBI Taxonomy" id="2840963"/>
    <lineage>
        <taxon>Bacteria</taxon>
        <taxon>Bacillati</taxon>
        <taxon>Bacillota</taxon>
        <taxon>Clostridia</taxon>
        <taxon>Eubacteriales</taxon>
        <taxon>Clostridiaceae</taxon>
        <taxon>Clostridiaceae incertae sedis</taxon>
        <taxon>Candidatus Egerieisoma</taxon>
    </lineage>
</organism>
<feature type="domain" description="F5/8 type C" evidence="5">
    <location>
        <begin position="36"/>
        <end position="195"/>
    </location>
</feature>
<evidence type="ECO:0000256" key="1">
    <source>
        <dbReference type="ARBA" id="ARBA00023295"/>
    </source>
</evidence>